<dbReference type="RefSeq" id="WP_137828270.1">
    <property type="nucleotide sequence ID" value="NZ_BPRE01000003.1"/>
</dbReference>
<reference evidence="2" key="2">
    <citation type="submission" date="2021-08" db="EMBL/GenBank/DDBJ databases">
        <authorList>
            <person name="Tani A."/>
            <person name="Ola A."/>
            <person name="Ogura Y."/>
            <person name="Katsura K."/>
            <person name="Hayashi T."/>
        </authorList>
    </citation>
    <scope>NUCLEOTIDE SEQUENCE</scope>
    <source>
        <strain evidence="2">DSM 14458</strain>
    </source>
</reference>
<proteinExistence type="predicted"/>
<dbReference type="EMBL" id="BPRE01000003">
    <property type="protein sequence ID" value="GJE74605.1"/>
    <property type="molecule type" value="Genomic_DNA"/>
</dbReference>
<feature type="compositionally biased region" description="Basic and acidic residues" evidence="1">
    <location>
        <begin position="43"/>
        <end position="59"/>
    </location>
</feature>
<feature type="region of interest" description="Disordered" evidence="1">
    <location>
        <begin position="36"/>
        <end position="71"/>
    </location>
</feature>
<evidence type="ECO:0000313" key="3">
    <source>
        <dbReference type="Proteomes" id="UP001055093"/>
    </source>
</evidence>
<organism evidence="2 3">
    <name type="scientific">Methylorubrum suomiense</name>
    <dbReference type="NCBI Taxonomy" id="144191"/>
    <lineage>
        <taxon>Bacteria</taxon>
        <taxon>Pseudomonadati</taxon>
        <taxon>Pseudomonadota</taxon>
        <taxon>Alphaproteobacteria</taxon>
        <taxon>Hyphomicrobiales</taxon>
        <taxon>Methylobacteriaceae</taxon>
        <taxon>Methylorubrum</taxon>
    </lineage>
</organism>
<protein>
    <submittedName>
        <fullName evidence="2">Uncharacterized protein</fullName>
    </submittedName>
</protein>
<reference evidence="2" key="1">
    <citation type="journal article" date="2021" name="Front. Microbiol.">
        <title>Comprehensive Comparative Genomics and Phenotyping of Methylobacterium Species.</title>
        <authorList>
            <person name="Alessa O."/>
            <person name="Ogura Y."/>
            <person name="Fujitani Y."/>
            <person name="Takami H."/>
            <person name="Hayashi T."/>
            <person name="Sahin N."/>
            <person name="Tani A."/>
        </authorList>
    </citation>
    <scope>NUCLEOTIDE SEQUENCE</scope>
    <source>
        <strain evidence="2">DSM 14458</strain>
    </source>
</reference>
<accession>A0ABQ4USD6</accession>
<evidence type="ECO:0000313" key="2">
    <source>
        <dbReference type="EMBL" id="GJE74605.1"/>
    </source>
</evidence>
<name>A0ABQ4USD6_9HYPH</name>
<dbReference type="Proteomes" id="UP001055093">
    <property type="component" value="Unassembled WGS sequence"/>
</dbReference>
<comment type="caution">
    <text evidence="2">The sequence shown here is derived from an EMBL/GenBank/DDBJ whole genome shotgun (WGS) entry which is preliminary data.</text>
</comment>
<sequence>MRTFITARPEVTSADFGSPYDPVLVGVAQGLSHLFPPVRQVRPPRDDGSDAAGEGHAEARPTASAGGQGRG</sequence>
<gene>
    <name evidence="2" type="ORF">BGCPKDLD_1176</name>
</gene>
<evidence type="ECO:0000256" key="1">
    <source>
        <dbReference type="SAM" id="MobiDB-lite"/>
    </source>
</evidence>
<keyword evidence="3" id="KW-1185">Reference proteome</keyword>